<evidence type="ECO:0000256" key="3">
    <source>
        <dbReference type="ARBA" id="ARBA00022801"/>
    </source>
</evidence>
<protein>
    <recommendedName>
        <fullName evidence="6">NlpC/P60 domain-containing protein</fullName>
    </recommendedName>
</protein>
<dbReference type="PANTHER" id="PTHR47664">
    <property type="entry name" value="NLPC_P60 DOMAIN-CONTAINING PROTEIN"/>
    <property type="match status" value="1"/>
</dbReference>
<evidence type="ECO:0000256" key="4">
    <source>
        <dbReference type="ARBA" id="ARBA00022807"/>
    </source>
</evidence>
<dbReference type="Gene3D" id="3.90.1720.10">
    <property type="entry name" value="endopeptidase domain like (from Nostoc punctiforme)"/>
    <property type="match status" value="1"/>
</dbReference>
<comment type="caution">
    <text evidence="7">The sequence shown here is derived from an EMBL/GenBank/DDBJ whole genome shotgun (WGS) entry which is preliminary data.</text>
</comment>
<feature type="compositionally biased region" description="Polar residues" evidence="5">
    <location>
        <begin position="386"/>
        <end position="401"/>
    </location>
</feature>
<dbReference type="PROSITE" id="PS51935">
    <property type="entry name" value="NLPC_P60"/>
    <property type="match status" value="1"/>
</dbReference>
<dbReference type="GO" id="GO:0006508">
    <property type="term" value="P:proteolysis"/>
    <property type="evidence" value="ECO:0007669"/>
    <property type="project" value="UniProtKB-KW"/>
</dbReference>
<dbReference type="AlphaFoldDB" id="A0AAD9P7Z8"/>
<dbReference type="GO" id="GO:0008234">
    <property type="term" value="F:cysteine-type peptidase activity"/>
    <property type="evidence" value="ECO:0007669"/>
    <property type="project" value="UniProtKB-KW"/>
</dbReference>
<evidence type="ECO:0000256" key="2">
    <source>
        <dbReference type="ARBA" id="ARBA00022670"/>
    </source>
</evidence>
<keyword evidence="4" id="KW-0788">Thiol protease</keyword>
<comment type="similarity">
    <text evidence="1">Belongs to the peptidase C40 family.</text>
</comment>
<feature type="compositionally biased region" description="Polar residues" evidence="5">
    <location>
        <begin position="209"/>
        <end position="220"/>
    </location>
</feature>
<evidence type="ECO:0000259" key="6">
    <source>
        <dbReference type="PROSITE" id="PS51935"/>
    </source>
</evidence>
<dbReference type="EMBL" id="JAODUO010000096">
    <property type="protein sequence ID" value="KAK2189839.1"/>
    <property type="molecule type" value="Genomic_DNA"/>
</dbReference>
<dbReference type="PANTHER" id="PTHR47664:SF1">
    <property type="entry name" value="CHROMOSOME UNDETERMINED SCAFFOLD_14, WHOLE GENOME SHOTGUN SEQUENCE"/>
    <property type="match status" value="1"/>
</dbReference>
<evidence type="ECO:0000313" key="7">
    <source>
        <dbReference type="EMBL" id="KAK2189839.1"/>
    </source>
</evidence>
<name>A0AAD9P7Z8_RIDPI</name>
<evidence type="ECO:0000256" key="1">
    <source>
        <dbReference type="ARBA" id="ARBA00007074"/>
    </source>
</evidence>
<dbReference type="SUPFAM" id="SSF54001">
    <property type="entry name" value="Cysteine proteinases"/>
    <property type="match status" value="1"/>
</dbReference>
<feature type="compositionally biased region" description="Low complexity" evidence="5">
    <location>
        <begin position="329"/>
        <end position="348"/>
    </location>
</feature>
<gene>
    <name evidence="7" type="ORF">NP493_96g13017</name>
</gene>
<evidence type="ECO:0000256" key="5">
    <source>
        <dbReference type="SAM" id="MobiDB-lite"/>
    </source>
</evidence>
<reference evidence="7" key="1">
    <citation type="journal article" date="2023" name="Mol. Biol. Evol.">
        <title>Third-Generation Sequencing Reveals the Adaptive Role of the Epigenome in Three Deep-Sea Polychaetes.</title>
        <authorList>
            <person name="Perez M."/>
            <person name="Aroh O."/>
            <person name="Sun Y."/>
            <person name="Lan Y."/>
            <person name="Juniper S.K."/>
            <person name="Young C.R."/>
            <person name="Angers B."/>
            <person name="Qian P.Y."/>
        </authorList>
    </citation>
    <scope>NUCLEOTIDE SEQUENCE</scope>
    <source>
        <strain evidence="7">R07B-5</strain>
    </source>
</reference>
<proteinExistence type="inferred from homology"/>
<feature type="compositionally biased region" description="Basic and acidic residues" evidence="5">
    <location>
        <begin position="402"/>
        <end position="411"/>
    </location>
</feature>
<feature type="compositionally biased region" description="Polar residues" evidence="5">
    <location>
        <begin position="422"/>
        <end position="443"/>
    </location>
</feature>
<feature type="compositionally biased region" description="Basic and acidic residues" evidence="5">
    <location>
        <begin position="374"/>
        <end position="385"/>
    </location>
</feature>
<feature type="domain" description="NlpC/P60" evidence="6">
    <location>
        <begin position="33"/>
        <end position="179"/>
    </location>
</feature>
<feature type="compositionally biased region" description="Basic and acidic residues" evidence="5">
    <location>
        <begin position="448"/>
        <end position="466"/>
    </location>
</feature>
<feature type="region of interest" description="Disordered" evidence="5">
    <location>
        <begin position="207"/>
        <end position="353"/>
    </location>
</feature>
<dbReference type="Proteomes" id="UP001209878">
    <property type="component" value="Unassembled WGS sequence"/>
</dbReference>
<keyword evidence="2" id="KW-0645">Protease</keyword>
<keyword evidence="8" id="KW-1185">Reference proteome</keyword>
<organism evidence="7 8">
    <name type="scientific">Ridgeia piscesae</name>
    <name type="common">Tubeworm</name>
    <dbReference type="NCBI Taxonomy" id="27915"/>
    <lineage>
        <taxon>Eukaryota</taxon>
        <taxon>Metazoa</taxon>
        <taxon>Spiralia</taxon>
        <taxon>Lophotrochozoa</taxon>
        <taxon>Annelida</taxon>
        <taxon>Polychaeta</taxon>
        <taxon>Sedentaria</taxon>
        <taxon>Canalipalpata</taxon>
        <taxon>Sabellida</taxon>
        <taxon>Siboglinidae</taxon>
        <taxon>Ridgeia</taxon>
    </lineage>
</organism>
<feature type="compositionally biased region" description="Polar residues" evidence="5">
    <location>
        <begin position="230"/>
        <end position="252"/>
    </location>
</feature>
<accession>A0AAD9P7Z8</accession>
<feature type="compositionally biased region" description="Low complexity" evidence="5">
    <location>
        <begin position="280"/>
        <end position="296"/>
    </location>
</feature>
<sequence>MLNIKQIRRTRKKQKNGTKEARLRSMANPDRMHRLRMKFLDEAKRYMGVPYAKKYWKPEDPEYKSKLFLDCCGLVRRVMLNLKCDFGFRIGPWNQAYMYDTLPITVKREEDMKPGDLVFISATYYNPKMKKQKHSMTHVEIWLGDGVKTIGARWNKGKVQVFDSYRFKAMSYHSETYIFKSIDTWLKGQCRSHCPYHTWKRRSKKFKPSKNSVFRESGQSESDKSAGDADSQQYSASTLDSDTTTEAEQSSVADVEEKAEDEMPELREKETRPSLLRSMSGSTSDESSLYSSISGESVEDVMETSRRRLARKTAEDQMSGLTIEEGTTDGSSVCSSVSVESGEDVSSPVPAPQKVTPLRSVLKISKVGAWETGKNARNEKQRNKESTNGNIKKSLSSASRESMQRHIEHGKRGVGNLAPIRNRSTPRNLGNRNHVGNSVQGLVQSRKGWAEKERGDVTEKPKEVSSEAHPSSRKTKDPTTGSSDKSWVRSSKSENDVQSSKTRSAVSRRPSV</sequence>
<keyword evidence="3" id="KW-0378">Hydrolase</keyword>
<dbReference type="InterPro" id="IPR038765">
    <property type="entry name" value="Papain-like_cys_pep_sf"/>
</dbReference>
<feature type="compositionally biased region" description="Polar residues" evidence="5">
    <location>
        <begin position="496"/>
        <end position="505"/>
    </location>
</feature>
<evidence type="ECO:0000313" key="8">
    <source>
        <dbReference type="Proteomes" id="UP001209878"/>
    </source>
</evidence>
<dbReference type="InterPro" id="IPR000064">
    <property type="entry name" value="NLP_P60_dom"/>
</dbReference>
<feature type="region of interest" description="Disordered" evidence="5">
    <location>
        <begin position="368"/>
        <end position="512"/>
    </location>
</feature>